<evidence type="ECO:0000313" key="2">
    <source>
        <dbReference type="Proteomes" id="UP000467841"/>
    </source>
</evidence>
<proteinExistence type="predicted"/>
<gene>
    <name evidence="1" type="ORF">MERR_LOCUS23950</name>
</gene>
<dbReference type="EMBL" id="CACVBM020001163">
    <property type="protein sequence ID" value="CAA7036715.1"/>
    <property type="molecule type" value="Genomic_DNA"/>
</dbReference>
<protein>
    <submittedName>
        <fullName evidence="1">Uncharacterized protein</fullName>
    </submittedName>
</protein>
<dbReference type="Proteomes" id="UP000467841">
    <property type="component" value="Unassembled WGS sequence"/>
</dbReference>
<sequence length="175" mass="19749">MIDVGENYRNRSSFPSRIQLNEKLQRLNPNQNIFTNLGFIVRIESGSAASGSCRANHISKMSIDDVSFIVNYGGKFQTLEDGNVVYNGGFGQDLVTPARSLFQELPVNLYGQRIWYKLPFQDLKELRILCGEDTENFESMCEASKWTTLIEIYMEADEGDNGNDAGDELNEERGS</sequence>
<reference evidence="1" key="1">
    <citation type="submission" date="2020-01" db="EMBL/GenBank/DDBJ databases">
        <authorList>
            <person name="Mishra B."/>
        </authorList>
    </citation>
    <scope>NUCLEOTIDE SEQUENCE [LARGE SCALE GENOMIC DNA]</scope>
</reference>
<name>A0A6D2J5F0_9BRAS</name>
<organism evidence="1 2">
    <name type="scientific">Microthlaspi erraticum</name>
    <dbReference type="NCBI Taxonomy" id="1685480"/>
    <lineage>
        <taxon>Eukaryota</taxon>
        <taxon>Viridiplantae</taxon>
        <taxon>Streptophyta</taxon>
        <taxon>Embryophyta</taxon>
        <taxon>Tracheophyta</taxon>
        <taxon>Spermatophyta</taxon>
        <taxon>Magnoliopsida</taxon>
        <taxon>eudicotyledons</taxon>
        <taxon>Gunneridae</taxon>
        <taxon>Pentapetalae</taxon>
        <taxon>rosids</taxon>
        <taxon>malvids</taxon>
        <taxon>Brassicales</taxon>
        <taxon>Brassicaceae</taxon>
        <taxon>Coluteocarpeae</taxon>
        <taxon>Microthlaspi</taxon>
    </lineage>
</organism>
<dbReference type="OrthoDB" id="1112412at2759"/>
<accession>A0A6D2J5F0</accession>
<comment type="caution">
    <text evidence="1">The sequence shown here is derived from an EMBL/GenBank/DDBJ whole genome shotgun (WGS) entry which is preliminary data.</text>
</comment>
<keyword evidence="2" id="KW-1185">Reference proteome</keyword>
<evidence type="ECO:0000313" key="1">
    <source>
        <dbReference type="EMBL" id="CAA7036715.1"/>
    </source>
</evidence>
<dbReference type="AlphaFoldDB" id="A0A6D2J5F0"/>